<keyword evidence="2" id="KW-1185">Reference proteome</keyword>
<proteinExistence type="predicted"/>
<dbReference type="EMBL" id="BMAV01001366">
    <property type="protein sequence ID" value="GFY39398.1"/>
    <property type="molecule type" value="Genomic_DNA"/>
</dbReference>
<organism evidence="1 2">
    <name type="scientific">Trichonephila inaurata madagascariensis</name>
    <dbReference type="NCBI Taxonomy" id="2747483"/>
    <lineage>
        <taxon>Eukaryota</taxon>
        <taxon>Metazoa</taxon>
        <taxon>Ecdysozoa</taxon>
        <taxon>Arthropoda</taxon>
        <taxon>Chelicerata</taxon>
        <taxon>Arachnida</taxon>
        <taxon>Araneae</taxon>
        <taxon>Araneomorphae</taxon>
        <taxon>Entelegynae</taxon>
        <taxon>Araneoidea</taxon>
        <taxon>Nephilidae</taxon>
        <taxon>Trichonephila</taxon>
        <taxon>Trichonephila inaurata</taxon>
    </lineage>
</organism>
<accession>A0A8X6WQC3</accession>
<gene>
    <name evidence="1" type="ORF">TNIN_180661</name>
</gene>
<evidence type="ECO:0000313" key="1">
    <source>
        <dbReference type="EMBL" id="GFY39398.1"/>
    </source>
</evidence>
<evidence type="ECO:0000313" key="2">
    <source>
        <dbReference type="Proteomes" id="UP000886998"/>
    </source>
</evidence>
<dbReference type="Proteomes" id="UP000886998">
    <property type="component" value="Unassembled WGS sequence"/>
</dbReference>
<dbReference type="AlphaFoldDB" id="A0A8X6WQC3"/>
<name>A0A8X6WQC3_9ARAC</name>
<sequence>MNTETGTVGLDPHGLLRHCLKVGVVILVGWRRCGIRWKGPMAIPSSYWLLQTFSSCAIILKQKNSSNRNILDF</sequence>
<comment type="caution">
    <text evidence="1">The sequence shown here is derived from an EMBL/GenBank/DDBJ whole genome shotgun (WGS) entry which is preliminary data.</text>
</comment>
<protein>
    <submittedName>
        <fullName evidence="1">Uncharacterized protein</fullName>
    </submittedName>
</protein>
<reference evidence="1" key="1">
    <citation type="submission" date="2020-08" db="EMBL/GenBank/DDBJ databases">
        <title>Multicomponent nature underlies the extraordinary mechanical properties of spider dragline silk.</title>
        <authorList>
            <person name="Kono N."/>
            <person name="Nakamura H."/>
            <person name="Mori M."/>
            <person name="Yoshida Y."/>
            <person name="Ohtoshi R."/>
            <person name="Malay A.D."/>
            <person name="Moran D.A.P."/>
            <person name="Tomita M."/>
            <person name="Numata K."/>
            <person name="Arakawa K."/>
        </authorList>
    </citation>
    <scope>NUCLEOTIDE SEQUENCE</scope>
</reference>